<dbReference type="GO" id="GO:0005975">
    <property type="term" value="P:carbohydrate metabolic process"/>
    <property type="evidence" value="ECO:0007669"/>
    <property type="project" value="InterPro"/>
</dbReference>
<feature type="domain" description="Carbohydrate kinase FGGY C-terminal" evidence="5">
    <location>
        <begin position="253"/>
        <end position="430"/>
    </location>
</feature>
<gene>
    <name evidence="6" type="ORF">RU93_GL002313</name>
</gene>
<dbReference type="PIRSF" id="PIRSF000538">
    <property type="entry name" value="GlpK"/>
    <property type="match status" value="1"/>
</dbReference>
<sequence>MQTILGIDIGTTAIKFTLFSSEDYVILDAIKYPVPMNESDAIQSTQVPQVVLQLVLKGIKALSERYGIDSLVLSSAMHSLIPVVNGQAEQMYLWSDKRASSIIAQFKENQPELAKRFYRHTGTPIHAMSPFAKLLYFKEEQPAFFASVDQWLDIKAYVMQGLTGQTVVDYSVASATGLFNTLLFEWDHEILTYVSVNQSQLPQVVDTNQAFFITPTMIERLGLPFGTQVYIGASDGTLASYASLIGTGRKISLTVGTSGAVRYLSSERKISDRQITFCYYLAKNQWVIGGATNNGGRTLEWVNELFYDQPFKIFTEIPKALLSSPIGANGLVFLPYINGERAPLWQEDVQGVFAGMTLAHQRHDFIRAICEGILFNLKVIHSDLRLHEKEGIALSGGFFAIPSLAQETAAIFGTECLQSDYTEPAFGAVALVGPSVVAVKQSELTVIAPEPIKADAYQTSFERFKEVLAKERNEFKKAK</sequence>
<evidence type="ECO:0000256" key="1">
    <source>
        <dbReference type="ARBA" id="ARBA00009156"/>
    </source>
</evidence>
<dbReference type="Proteomes" id="UP000182149">
    <property type="component" value="Unassembled WGS sequence"/>
</dbReference>
<dbReference type="AlphaFoldDB" id="A0A1L8QRY2"/>
<dbReference type="SUPFAM" id="SSF53067">
    <property type="entry name" value="Actin-like ATPase domain"/>
    <property type="match status" value="2"/>
</dbReference>
<dbReference type="PANTHER" id="PTHR43095:SF2">
    <property type="entry name" value="GLUCONOKINASE"/>
    <property type="match status" value="1"/>
</dbReference>
<comment type="caution">
    <text evidence="6">The sequence shown here is derived from an EMBL/GenBank/DDBJ whole genome shotgun (WGS) entry which is preliminary data.</text>
</comment>
<dbReference type="EMBL" id="JXKD01000009">
    <property type="protein sequence ID" value="OJG10288.1"/>
    <property type="molecule type" value="Genomic_DNA"/>
</dbReference>
<dbReference type="GO" id="GO:0016301">
    <property type="term" value="F:kinase activity"/>
    <property type="evidence" value="ECO:0007669"/>
    <property type="project" value="UniProtKB-KW"/>
</dbReference>
<dbReference type="InterPro" id="IPR043129">
    <property type="entry name" value="ATPase_NBD"/>
</dbReference>
<evidence type="ECO:0000259" key="5">
    <source>
        <dbReference type="Pfam" id="PF02782"/>
    </source>
</evidence>
<dbReference type="PANTHER" id="PTHR43095">
    <property type="entry name" value="SUGAR KINASE"/>
    <property type="match status" value="1"/>
</dbReference>
<organism evidence="6 7">
    <name type="scientific">Enterococcus aquimarinus</name>
    <dbReference type="NCBI Taxonomy" id="328396"/>
    <lineage>
        <taxon>Bacteria</taxon>
        <taxon>Bacillati</taxon>
        <taxon>Bacillota</taxon>
        <taxon>Bacilli</taxon>
        <taxon>Lactobacillales</taxon>
        <taxon>Enterococcaceae</taxon>
        <taxon>Enterococcus</taxon>
    </lineage>
</organism>
<dbReference type="OrthoDB" id="9805576at2"/>
<feature type="domain" description="Carbohydrate kinase FGGY N-terminal" evidence="4">
    <location>
        <begin position="4"/>
        <end position="239"/>
    </location>
</feature>
<keyword evidence="3 6" id="KW-0418">Kinase</keyword>
<name>A0A1L8QRY2_9ENTE</name>
<dbReference type="STRING" id="328396.RU93_GL002313"/>
<evidence type="ECO:0000256" key="2">
    <source>
        <dbReference type="ARBA" id="ARBA00022679"/>
    </source>
</evidence>
<proteinExistence type="inferred from homology"/>
<dbReference type="Pfam" id="PF02782">
    <property type="entry name" value="FGGY_C"/>
    <property type="match status" value="1"/>
</dbReference>
<dbReference type="InterPro" id="IPR018484">
    <property type="entry name" value="FGGY_N"/>
</dbReference>
<keyword evidence="2" id="KW-0808">Transferase</keyword>
<accession>A0A1L8QRY2</accession>
<dbReference type="RefSeq" id="WP_071875006.1">
    <property type="nucleotide sequence ID" value="NZ_JBHSHF010000015.1"/>
</dbReference>
<protein>
    <submittedName>
        <fullName evidence="6">Carbohydrate kinase, FGGY family protein</fullName>
    </submittedName>
</protein>
<dbReference type="Pfam" id="PF00370">
    <property type="entry name" value="FGGY_N"/>
    <property type="match status" value="1"/>
</dbReference>
<reference evidence="6 7" key="1">
    <citation type="submission" date="2014-12" db="EMBL/GenBank/DDBJ databases">
        <title>Draft genome sequences of 29 type strains of Enterococci.</title>
        <authorList>
            <person name="Zhong Z."/>
            <person name="Sun Z."/>
            <person name="Liu W."/>
            <person name="Zhang W."/>
            <person name="Zhang H."/>
        </authorList>
    </citation>
    <scope>NUCLEOTIDE SEQUENCE [LARGE SCALE GENOMIC DNA]</scope>
    <source>
        <strain evidence="6 7">DSM 17690</strain>
    </source>
</reference>
<dbReference type="InterPro" id="IPR018485">
    <property type="entry name" value="FGGY_C"/>
</dbReference>
<dbReference type="InterPro" id="IPR000577">
    <property type="entry name" value="Carb_kinase_FGGY"/>
</dbReference>
<comment type="similarity">
    <text evidence="1">Belongs to the FGGY kinase family.</text>
</comment>
<evidence type="ECO:0000256" key="3">
    <source>
        <dbReference type="ARBA" id="ARBA00022777"/>
    </source>
</evidence>
<evidence type="ECO:0000313" key="6">
    <source>
        <dbReference type="EMBL" id="OJG10288.1"/>
    </source>
</evidence>
<dbReference type="InterPro" id="IPR050406">
    <property type="entry name" value="FGGY_Carb_Kinase"/>
</dbReference>
<evidence type="ECO:0000313" key="7">
    <source>
        <dbReference type="Proteomes" id="UP000182149"/>
    </source>
</evidence>
<evidence type="ECO:0000259" key="4">
    <source>
        <dbReference type="Pfam" id="PF00370"/>
    </source>
</evidence>
<dbReference type="CDD" id="cd07770">
    <property type="entry name" value="ASKHA_NBD_FGGY_GntK"/>
    <property type="match status" value="1"/>
</dbReference>
<keyword evidence="7" id="KW-1185">Reference proteome</keyword>
<dbReference type="Gene3D" id="3.30.420.40">
    <property type="match status" value="2"/>
</dbReference>